<accession>Q7UKB5</accession>
<dbReference type="EnsemblBacteria" id="CAD76966">
    <property type="protein sequence ID" value="CAD76966"/>
    <property type="gene ID" value="RB10741"/>
</dbReference>
<gene>
    <name evidence="1" type="ordered locus">RB10741</name>
</gene>
<sequence length="108" mass="12025">MQTPTRLATSLRPKEPLNIGVDSHPFLDLGSIEPQTPTGYLPASEIEIPETFAIYCIKLLLLAPGKFWHRILSSLISKSVIRGYFAGCLRSRRLWVRAPPGVLPHFSA</sequence>
<organism evidence="1 2">
    <name type="scientific">Rhodopirellula baltica (strain DSM 10527 / NCIMB 13988 / SH1)</name>
    <dbReference type="NCBI Taxonomy" id="243090"/>
    <lineage>
        <taxon>Bacteria</taxon>
        <taxon>Pseudomonadati</taxon>
        <taxon>Planctomycetota</taxon>
        <taxon>Planctomycetia</taxon>
        <taxon>Pirellulales</taxon>
        <taxon>Pirellulaceae</taxon>
        <taxon>Rhodopirellula</taxon>
    </lineage>
</organism>
<name>Q7UKB5_RHOBA</name>
<reference evidence="1 2" key="1">
    <citation type="journal article" date="2003" name="Proc. Natl. Acad. Sci. U.S.A.">
        <title>Complete genome sequence of the marine planctomycete Pirellula sp. strain 1.</title>
        <authorList>
            <person name="Gloeckner F.O."/>
            <person name="Kube M."/>
            <person name="Bauer M."/>
            <person name="Teeling H."/>
            <person name="Lombardot T."/>
            <person name="Ludwig W."/>
            <person name="Gade D."/>
            <person name="Beck A."/>
            <person name="Borzym K."/>
            <person name="Heitmann K."/>
            <person name="Rabus R."/>
            <person name="Schlesner H."/>
            <person name="Amann R."/>
            <person name="Reinhardt R."/>
        </authorList>
    </citation>
    <scope>NUCLEOTIDE SEQUENCE [LARGE SCALE GENOMIC DNA]</scope>
    <source>
        <strain evidence="2">DSM 10527 / NCIMB 13988 / SH1</strain>
    </source>
</reference>
<dbReference type="Proteomes" id="UP000001025">
    <property type="component" value="Chromosome"/>
</dbReference>
<evidence type="ECO:0000313" key="1">
    <source>
        <dbReference type="EMBL" id="CAD76966.1"/>
    </source>
</evidence>
<dbReference type="KEGG" id="rba:RB10741"/>
<dbReference type="EMBL" id="BX294152">
    <property type="protein sequence ID" value="CAD76966.1"/>
    <property type="molecule type" value="Genomic_DNA"/>
</dbReference>
<keyword evidence="2" id="KW-1185">Reference proteome</keyword>
<dbReference type="AlphaFoldDB" id="Q7UKB5"/>
<dbReference type="STRING" id="243090.RB10741"/>
<proteinExistence type="predicted"/>
<dbReference type="InParanoid" id="Q7UKB5"/>
<protein>
    <submittedName>
        <fullName evidence="1">Uncharacterized protein</fullName>
    </submittedName>
</protein>
<evidence type="ECO:0000313" key="2">
    <source>
        <dbReference type="Proteomes" id="UP000001025"/>
    </source>
</evidence>
<dbReference type="HOGENOM" id="CLU_2194879_0_0_0"/>